<protein>
    <submittedName>
        <fullName evidence="1">Uncharacterized protein</fullName>
    </submittedName>
</protein>
<proteinExistence type="predicted"/>
<name>A0A6J5NUC0_9CAUD</name>
<evidence type="ECO:0000313" key="1">
    <source>
        <dbReference type="EMBL" id="CAB4163059.1"/>
    </source>
</evidence>
<dbReference type="EMBL" id="LR796740">
    <property type="protein sequence ID" value="CAB4163059.1"/>
    <property type="molecule type" value="Genomic_DNA"/>
</dbReference>
<accession>A0A6J5NUC0</accession>
<reference evidence="1" key="1">
    <citation type="submission" date="2020-04" db="EMBL/GenBank/DDBJ databases">
        <authorList>
            <person name="Chiriac C."/>
            <person name="Salcher M."/>
            <person name="Ghai R."/>
            <person name="Kavagutti S V."/>
        </authorList>
    </citation>
    <scope>NUCLEOTIDE SEQUENCE</scope>
</reference>
<gene>
    <name evidence="1" type="ORF">UFOVP797_15</name>
</gene>
<organism evidence="1">
    <name type="scientific">uncultured Caudovirales phage</name>
    <dbReference type="NCBI Taxonomy" id="2100421"/>
    <lineage>
        <taxon>Viruses</taxon>
        <taxon>Duplodnaviria</taxon>
        <taxon>Heunggongvirae</taxon>
        <taxon>Uroviricota</taxon>
        <taxon>Caudoviricetes</taxon>
        <taxon>Peduoviridae</taxon>
        <taxon>Maltschvirus</taxon>
        <taxon>Maltschvirus maltsch</taxon>
    </lineage>
</organism>
<sequence>MADLEIHTASGWVKLEDIIQGQETCTVCQAVEGAEGAGYVKCDPPELLVYLCRQCRVKHD</sequence>